<feature type="region of interest" description="Disordered" evidence="1">
    <location>
        <begin position="96"/>
        <end position="116"/>
    </location>
</feature>
<gene>
    <name evidence="2" type="ORF">D4764_20G0003620</name>
</gene>
<evidence type="ECO:0000313" key="2">
    <source>
        <dbReference type="EMBL" id="TWW66330.1"/>
    </source>
</evidence>
<evidence type="ECO:0000256" key="1">
    <source>
        <dbReference type="SAM" id="MobiDB-lite"/>
    </source>
</evidence>
<dbReference type="AlphaFoldDB" id="A0A5C6NJT5"/>
<accession>A0A5C6NJT5</accession>
<comment type="caution">
    <text evidence="2">The sequence shown here is derived from an EMBL/GenBank/DDBJ whole genome shotgun (WGS) entry which is preliminary data.</text>
</comment>
<name>A0A5C6NJT5_9TELE</name>
<evidence type="ECO:0000313" key="3">
    <source>
        <dbReference type="Proteomes" id="UP000324091"/>
    </source>
</evidence>
<dbReference type="Proteomes" id="UP000324091">
    <property type="component" value="Chromosome 20"/>
</dbReference>
<keyword evidence="3" id="KW-1185">Reference proteome</keyword>
<sequence length="116" mass="13040">MDDGGDDVMDLRCPSRHWMTRGHSYEEQAAWNPKYYVLADSQMGLLNDEEEAQRYSGCAPLGQRSIKHGEQNEHRRGVPCRGGPIFCGAPSAFRWRRSSQNSTSSCPPRAVSSPRI</sequence>
<dbReference type="EMBL" id="RHFK02000013">
    <property type="protein sequence ID" value="TWW66330.1"/>
    <property type="molecule type" value="Genomic_DNA"/>
</dbReference>
<reference evidence="2 3" key="1">
    <citation type="submission" date="2019-04" db="EMBL/GenBank/DDBJ databases">
        <title>Chromosome genome assembly for Takifugu flavidus.</title>
        <authorList>
            <person name="Xiao S."/>
        </authorList>
    </citation>
    <scope>NUCLEOTIDE SEQUENCE [LARGE SCALE GENOMIC DNA]</scope>
    <source>
        <strain evidence="2">HTHZ2018</strain>
        <tissue evidence="2">Muscle</tissue>
    </source>
</reference>
<organism evidence="2 3">
    <name type="scientific">Takifugu flavidus</name>
    <name type="common">sansaifugu</name>
    <dbReference type="NCBI Taxonomy" id="433684"/>
    <lineage>
        <taxon>Eukaryota</taxon>
        <taxon>Metazoa</taxon>
        <taxon>Chordata</taxon>
        <taxon>Craniata</taxon>
        <taxon>Vertebrata</taxon>
        <taxon>Euteleostomi</taxon>
        <taxon>Actinopterygii</taxon>
        <taxon>Neopterygii</taxon>
        <taxon>Teleostei</taxon>
        <taxon>Neoteleostei</taxon>
        <taxon>Acanthomorphata</taxon>
        <taxon>Eupercaria</taxon>
        <taxon>Tetraodontiformes</taxon>
        <taxon>Tetradontoidea</taxon>
        <taxon>Tetraodontidae</taxon>
        <taxon>Takifugu</taxon>
    </lineage>
</organism>
<protein>
    <submittedName>
        <fullName evidence="2">Uncharacterized protein</fullName>
    </submittedName>
</protein>
<proteinExistence type="predicted"/>